<accession>A0A1I7FNL7</accession>
<evidence type="ECO:0000256" key="1">
    <source>
        <dbReference type="ARBA" id="ARBA00000798"/>
    </source>
</evidence>
<dbReference type="SUPFAM" id="SSF56024">
    <property type="entry name" value="Phospholipase D/nuclease"/>
    <property type="match status" value="2"/>
</dbReference>
<dbReference type="Proteomes" id="UP000183508">
    <property type="component" value="Unassembled WGS sequence"/>
</dbReference>
<proteinExistence type="inferred from homology"/>
<feature type="chain" id="PRO_5038982087" description="phospholipase D" evidence="8">
    <location>
        <begin position="31"/>
        <end position="354"/>
    </location>
</feature>
<evidence type="ECO:0000256" key="3">
    <source>
        <dbReference type="ARBA" id="ARBA00012027"/>
    </source>
</evidence>
<dbReference type="AlphaFoldDB" id="A0A1I7FNL7"/>
<dbReference type="EC" id="3.1.4.4" evidence="3"/>
<dbReference type="GO" id="GO:0006793">
    <property type="term" value="P:phosphorus metabolic process"/>
    <property type="evidence" value="ECO:0007669"/>
    <property type="project" value="UniProtKB-ARBA"/>
</dbReference>
<evidence type="ECO:0000256" key="7">
    <source>
        <dbReference type="SAM" id="MobiDB-lite"/>
    </source>
</evidence>
<dbReference type="Gene3D" id="3.30.870.10">
    <property type="entry name" value="Endonuclease Chain A"/>
    <property type="match status" value="2"/>
</dbReference>
<sequence length="354" mass="38580">MRFLWPTWMRRGGFAVALGMLALAAGCLPAVQPGASQRHAPAPVTEAGMTLVWEGDVKTQALALIRESRHICHLDIYELSDPDILAALADARRRGVDVRVVVDAAERHSQEEGVPYLRRNGVPVESLRIPRGISHIKMLVADGGVLIGGMNFGAGSWDNNDASVVIAQPNDSFDALFRWDWQRASGHPAAAPAVKAPLVDEREMEQHVVDAIGSARQSVAMEAFVLSDWAVIDALTAAAKRGITVEVLLEPGQSQNRKTADTLRKAGAVVRFYKPYGEEWMHAKMVDVDHGRVFLIGSANFSHQAYAYNHEGDVELHQVPSFARSLEEDLADEMSRGTVYPERRSSEGGDGDAG</sequence>
<dbReference type="Pfam" id="PF13091">
    <property type="entry name" value="PLDc_2"/>
    <property type="match status" value="2"/>
</dbReference>
<dbReference type="RefSeq" id="WP_139234508.1">
    <property type="nucleotide sequence ID" value="NZ_FPBV01000001.1"/>
</dbReference>
<evidence type="ECO:0000256" key="2">
    <source>
        <dbReference type="ARBA" id="ARBA00008664"/>
    </source>
</evidence>
<reference evidence="11" key="1">
    <citation type="submission" date="2016-10" db="EMBL/GenBank/DDBJ databases">
        <authorList>
            <person name="Varghese N."/>
        </authorList>
    </citation>
    <scope>NUCLEOTIDE SEQUENCE [LARGE SCALE GENOMIC DNA]</scope>
    <source>
        <strain evidence="11">DSM 17980</strain>
    </source>
</reference>
<dbReference type="eggNOG" id="COG1502">
    <property type="taxonomic scope" value="Bacteria"/>
</dbReference>
<dbReference type="PROSITE" id="PS51257">
    <property type="entry name" value="PROKAR_LIPOPROTEIN"/>
    <property type="match status" value="1"/>
</dbReference>
<name>A0A1I7FNL7_9BACL</name>
<keyword evidence="6" id="KW-0443">Lipid metabolism</keyword>
<organism evidence="10 11">
    <name type="scientific">Alicyclobacillus macrosporangiidus</name>
    <dbReference type="NCBI Taxonomy" id="392015"/>
    <lineage>
        <taxon>Bacteria</taxon>
        <taxon>Bacillati</taxon>
        <taxon>Bacillota</taxon>
        <taxon>Bacilli</taxon>
        <taxon>Bacillales</taxon>
        <taxon>Alicyclobacillaceae</taxon>
        <taxon>Alicyclobacillus</taxon>
    </lineage>
</organism>
<comment type="catalytic activity">
    <reaction evidence="1">
        <text>a 1,2-diacyl-sn-glycero-3-phosphocholine + H2O = a 1,2-diacyl-sn-glycero-3-phosphate + choline + H(+)</text>
        <dbReference type="Rhea" id="RHEA:14445"/>
        <dbReference type="ChEBI" id="CHEBI:15354"/>
        <dbReference type="ChEBI" id="CHEBI:15377"/>
        <dbReference type="ChEBI" id="CHEBI:15378"/>
        <dbReference type="ChEBI" id="CHEBI:57643"/>
        <dbReference type="ChEBI" id="CHEBI:58608"/>
        <dbReference type="EC" id="3.1.4.4"/>
    </reaction>
</comment>
<comment type="similarity">
    <text evidence="2">Belongs to the phospholipase D family.</text>
</comment>
<keyword evidence="5" id="KW-0442">Lipid degradation</keyword>
<keyword evidence="8" id="KW-0732">Signal</keyword>
<gene>
    <name evidence="10" type="ORF">SAMN05421543_101362</name>
</gene>
<evidence type="ECO:0000313" key="11">
    <source>
        <dbReference type="Proteomes" id="UP000183508"/>
    </source>
</evidence>
<keyword evidence="4" id="KW-0378">Hydrolase</keyword>
<dbReference type="InterPro" id="IPR001736">
    <property type="entry name" value="PLipase_D/transphosphatidylase"/>
</dbReference>
<protein>
    <recommendedName>
        <fullName evidence="3">phospholipase D</fullName>
        <ecNumber evidence="3">3.1.4.4</ecNumber>
    </recommendedName>
</protein>
<evidence type="ECO:0000256" key="4">
    <source>
        <dbReference type="ARBA" id="ARBA00022801"/>
    </source>
</evidence>
<evidence type="ECO:0000313" key="10">
    <source>
        <dbReference type="EMBL" id="SFU37760.1"/>
    </source>
</evidence>
<dbReference type="STRING" id="392015.SAMN05421543_101362"/>
<dbReference type="PANTHER" id="PTHR43856">
    <property type="entry name" value="CARDIOLIPIN HYDROLASE"/>
    <property type="match status" value="1"/>
</dbReference>
<feature type="signal peptide" evidence="8">
    <location>
        <begin position="1"/>
        <end position="30"/>
    </location>
</feature>
<dbReference type="EMBL" id="FPBV01000001">
    <property type="protein sequence ID" value="SFU37760.1"/>
    <property type="molecule type" value="Genomic_DNA"/>
</dbReference>
<dbReference type="GO" id="GO:0004630">
    <property type="term" value="F:phospholipase D activity"/>
    <property type="evidence" value="ECO:0007669"/>
    <property type="project" value="UniProtKB-EC"/>
</dbReference>
<dbReference type="OrthoDB" id="281759at2"/>
<dbReference type="GO" id="GO:0016891">
    <property type="term" value="F:RNA endonuclease activity producing 5'-phosphomonoesters, hydrolytic mechanism"/>
    <property type="evidence" value="ECO:0007669"/>
    <property type="project" value="TreeGrafter"/>
</dbReference>
<evidence type="ECO:0000259" key="9">
    <source>
        <dbReference type="PROSITE" id="PS50035"/>
    </source>
</evidence>
<dbReference type="InterPro" id="IPR025202">
    <property type="entry name" value="PLD-like_dom"/>
</dbReference>
<dbReference type="PROSITE" id="PS50035">
    <property type="entry name" value="PLD"/>
    <property type="match status" value="2"/>
</dbReference>
<feature type="region of interest" description="Disordered" evidence="7">
    <location>
        <begin position="333"/>
        <end position="354"/>
    </location>
</feature>
<feature type="domain" description="PLD phosphodiesterase" evidence="9">
    <location>
        <begin position="130"/>
        <end position="156"/>
    </location>
</feature>
<evidence type="ECO:0000256" key="8">
    <source>
        <dbReference type="SAM" id="SignalP"/>
    </source>
</evidence>
<evidence type="ECO:0000256" key="6">
    <source>
        <dbReference type="ARBA" id="ARBA00023098"/>
    </source>
</evidence>
<evidence type="ECO:0000256" key="5">
    <source>
        <dbReference type="ARBA" id="ARBA00022963"/>
    </source>
</evidence>
<dbReference type="PANTHER" id="PTHR43856:SF1">
    <property type="entry name" value="MITOCHONDRIAL CARDIOLIPIN HYDROLASE"/>
    <property type="match status" value="1"/>
</dbReference>
<keyword evidence="11" id="KW-1185">Reference proteome</keyword>
<dbReference type="GO" id="GO:0016042">
    <property type="term" value="P:lipid catabolic process"/>
    <property type="evidence" value="ECO:0007669"/>
    <property type="project" value="UniProtKB-KW"/>
</dbReference>
<feature type="domain" description="PLD phosphodiesterase" evidence="9">
    <location>
        <begin position="277"/>
        <end position="305"/>
    </location>
</feature>
<dbReference type="InterPro" id="IPR051406">
    <property type="entry name" value="PLD_domain"/>
</dbReference>
<dbReference type="SMART" id="SM00155">
    <property type="entry name" value="PLDc"/>
    <property type="match status" value="2"/>
</dbReference>